<proteinExistence type="predicted"/>
<dbReference type="AlphaFoldDB" id="A0AAJ6B8G4"/>
<gene>
    <name evidence="1" type="ORF">P0Y49_06855</name>
</gene>
<protein>
    <submittedName>
        <fullName evidence="1">Uncharacterized protein</fullName>
    </submittedName>
</protein>
<evidence type="ECO:0000313" key="2">
    <source>
        <dbReference type="Proteomes" id="UP001214530"/>
    </source>
</evidence>
<reference evidence="1" key="1">
    <citation type="submission" date="2023-03" db="EMBL/GenBank/DDBJ databases">
        <title>Andean soil-derived lignocellulolytic bacterial consortium as a source of novel taxa and putative plastic-active enzymes.</title>
        <authorList>
            <person name="Diaz-Garcia L."/>
            <person name="Chuvochina M."/>
            <person name="Feuerriegel G."/>
            <person name="Bunk B."/>
            <person name="Sproer C."/>
            <person name="Streit W.R."/>
            <person name="Rodriguez L.M."/>
            <person name="Overmann J."/>
            <person name="Jimenez D.J."/>
        </authorList>
    </citation>
    <scope>NUCLEOTIDE SEQUENCE</scope>
    <source>
        <strain evidence="1">MAG 3858</strain>
    </source>
</reference>
<sequence>MEKKGQNKKNLLIKDQAEIDIFQGIIDKRTLIEEKFNQVNEKLDRLKTEADKLFRPKK</sequence>
<name>A0AAJ6B8G4_9SPHI</name>
<dbReference type="EMBL" id="CP119313">
    <property type="protein sequence ID" value="WEK20854.1"/>
    <property type="molecule type" value="Genomic_DNA"/>
</dbReference>
<accession>A0AAJ6B8G4</accession>
<dbReference type="Proteomes" id="UP001214530">
    <property type="component" value="Chromosome"/>
</dbReference>
<evidence type="ECO:0000313" key="1">
    <source>
        <dbReference type="EMBL" id="WEK20854.1"/>
    </source>
</evidence>
<organism evidence="1 2">
    <name type="scientific">Candidatus Pedobacter colombiensis</name>
    <dbReference type="NCBI Taxonomy" id="3121371"/>
    <lineage>
        <taxon>Bacteria</taxon>
        <taxon>Pseudomonadati</taxon>
        <taxon>Bacteroidota</taxon>
        <taxon>Sphingobacteriia</taxon>
        <taxon>Sphingobacteriales</taxon>
        <taxon>Sphingobacteriaceae</taxon>
        <taxon>Pedobacter</taxon>
    </lineage>
</organism>